<dbReference type="STRING" id="862719.AZOLI_2483"/>
<dbReference type="Proteomes" id="UP000005667">
    <property type="component" value="Chromosome"/>
</dbReference>
<dbReference type="KEGG" id="ali:AZOLI_2483"/>
<gene>
    <name evidence="2" type="ordered locus">AZOLI_2483</name>
</gene>
<sequence>MAGEGTPLLSQLNYVHEHPTPSPAKRGRDGEGAQCNHSPTFPPSRIAVRLNHPT</sequence>
<evidence type="ECO:0000313" key="3">
    <source>
        <dbReference type="Proteomes" id="UP000005667"/>
    </source>
</evidence>
<protein>
    <submittedName>
        <fullName evidence="2">Uncharacterized protein</fullName>
    </submittedName>
</protein>
<dbReference type="HOGENOM" id="CLU_3040017_0_0_5"/>
<dbReference type="AlphaFoldDB" id="G7Z2P6"/>
<keyword evidence="3" id="KW-1185">Reference proteome</keyword>
<organism evidence="2 3">
    <name type="scientific">Azospirillum lipoferum (strain 4B)</name>
    <dbReference type="NCBI Taxonomy" id="862719"/>
    <lineage>
        <taxon>Bacteria</taxon>
        <taxon>Pseudomonadati</taxon>
        <taxon>Pseudomonadota</taxon>
        <taxon>Alphaproteobacteria</taxon>
        <taxon>Rhodospirillales</taxon>
        <taxon>Azospirillaceae</taxon>
        <taxon>Azospirillum</taxon>
    </lineage>
</organism>
<accession>G7Z2P6</accession>
<feature type="region of interest" description="Disordered" evidence="1">
    <location>
        <begin position="1"/>
        <end position="54"/>
    </location>
</feature>
<evidence type="ECO:0000256" key="1">
    <source>
        <dbReference type="SAM" id="MobiDB-lite"/>
    </source>
</evidence>
<reference evidence="3" key="1">
    <citation type="journal article" date="2011" name="PLoS Genet.">
        <title>Azospirillum genomes reveal transition of bacteria from aquatic to terrestrial environments.</title>
        <authorList>
            <person name="Wisniewski-Dye F."/>
            <person name="Borziak K."/>
            <person name="Khalsa-Moyers G."/>
            <person name="Alexandre G."/>
            <person name="Sukharnikov L.O."/>
            <person name="Wuichet K."/>
            <person name="Hurst G.B."/>
            <person name="McDonald W.H."/>
            <person name="Robertson J.S."/>
            <person name="Barbe V."/>
            <person name="Calteau A."/>
            <person name="Rouy Z."/>
            <person name="Mangenot S."/>
            <person name="Prigent-Combaret C."/>
            <person name="Normand P."/>
            <person name="Boyer M."/>
            <person name="Siguier P."/>
            <person name="Dessaux Y."/>
            <person name="Elmerich C."/>
            <person name="Condemine G."/>
            <person name="Krishnen G."/>
            <person name="Kennedy I."/>
            <person name="Paterson A.H."/>
            <person name="Gonzalez V."/>
            <person name="Mavingui P."/>
            <person name="Zhulin I.B."/>
        </authorList>
    </citation>
    <scope>NUCLEOTIDE SEQUENCE [LARGE SCALE GENOMIC DNA]</scope>
    <source>
        <strain evidence="3">4B</strain>
    </source>
</reference>
<proteinExistence type="predicted"/>
<evidence type="ECO:0000313" key="2">
    <source>
        <dbReference type="EMBL" id="CBS87687.1"/>
    </source>
</evidence>
<name>G7Z2P6_AZOL4</name>
<dbReference type="EMBL" id="FQ311868">
    <property type="protein sequence ID" value="CBS87687.1"/>
    <property type="molecule type" value="Genomic_DNA"/>
</dbReference>